<reference evidence="2 3" key="1">
    <citation type="journal article" date="2019" name="Sci. Rep.">
        <title>A high-quality genome of Eragrostis curvula grass provides insights into Poaceae evolution and supports new strategies to enhance forage quality.</title>
        <authorList>
            <person name="Carballo J."/>
            <person name="Santos B.A.C.M."/>
            <person name="Zappacosta D."/>
            <person name="Garbus I."/>
            <person name="Selva J.P."/>
            <person name="Gallo C.A."/>
            <person name="Diaz A."/>
            <person name="Albertini E."/>
            <person name="Caccamo M."/>
            <person name="Echenique V."/>
        </authorList>
    </citation>
    <scope>NUCLEOTIDE SEQUENCE [LARGE SCALE GENOMIC DNA]</scope>
    <source>
        <strain evidence="3">cv. Victoria</strain>
        <tissue evidence="2">Leaf</tissue>
    </source>
</reference>
<feature type="compositionally biased region" description="Basic residues" evidence="1">
    <location>
        <begin position="118"/>
        <end position="133"/>
    </location>
</feature>
<evidence type="ECO:0000313" key="2">
    <source>
        <dbReference type="EMBL" id="TVU51085.1"/>
    </source>
</evidence>
<name>A0A5J9WTA0_9POAL</name>
<evidence type="ECO:0000313" key="3">
    <source>
        <dbReference type="Proteomes" id="UP000324897"/>
    </source>
</evidence>
<accession>A0A5J9WTA0</accession>
<sequence length="172" mass="18995">CDSASGEESDHGNEVIVLTYSSSGCKRNWSVFEQVHTKKRNRLLHDRMRDHVFVKFNSKLRNKKQIKDKDPLEKEVDDVGDDNEFITGLAALSIEPDEQCPPAAGAPQVESTSQAAGHAKRKRLVRPRKKKLRSLQSLMGEEPAPSSSDSEGDGDILMHCSDNSSSGSDSDE</sequence>
<dbReference type="Gramene" id="TVU51085">
    <property type="protein sequence ID" value="TVU51085"/>
    <property type="gene ID" value="EJB05_02492"/>
</dbReference>
<gene>
    <name evidence="2" type="ORF">EJB05_02492</name>
</gene>
<dbReference type="InterPro" id="IPR012337">
    <property type="entry name" value="RNaseH-like_sf"/>
</dbReference>
<keyword evidence="3" id="KW-1185">Reference proteome</keyword>
<comment type="caution">
    <text evidence="2">The sequence shown here is derived from an EMBL/GenBank/DDBJ whole genome shotgun (WGS) entry which is preliminary data.</text>
</comment>
<evidence type="ECO:0000256" key="1">
    <source>
        <dbReference type="SAM" id="MobiDB-lite"/>
    </source>
</evidence>
<dbReference type="SUPFAM" id="SSF53098">
    <property type="entry name" value="Ribonuclease H-like"/>
    <property type="match status" value="1"/>
</dbReference>
<dbReference type="Proteomes" id="UP000324897">
    <property type="component" value="Chromosome 6"/>
</dbReference>
<dbReference type="EMBL" id="RWGY01000002">
    <property type="protein sequence ID" value="TVU51085.1"/>
    <property type="molecule type" value="Genomic_DNA"/>
</dbReference>
<dbReference type="AlphaFoldDB" id="A0A5J9WTA0"/>
<dbReference type="OrthoDB" id="694926at2759"/>
<organism evidence="2 3">
    <name type="scientific">Eragrostis curvula</name>
    <name type="common">weeping love grass</name>
    <dbReference type="NCBI Taxonomy" id="38414"/>
    <lineage>
        <taxon>Eukaryota</taxon>
        <taxon>Viridiplantae</taxon>
        <taxon>Streptophyta</taxon>
        <taxon>Embryophyta</taxon>
        <taxon>Tracheophyta</taxon>
        <taxon>Spermatophyta</taxon>
        <taxon>Magnoliopsida</taxon>
        <taxon>Liliopsida</taxon>
        <taxon>Poales</taxon>
        <taxon>Poaceae</taxon>
        <taxon>PACMAD clade</taxon>
        <taxon>Chloridoideae</taxon>
        <taxon>Eragrostideae</taxon>
        <taxon>Eragrostidinae</taxon>
        <taxon>Eragrostis</taxon>
    </lineage>
</organism>
<proteinExistence type="predicted"/>
<feature type="non-terminal residue" evidence="2">
    <location>
        <position position="1"/>
    </location>
</feature>
<feature type="compositionally biased region" description="Low complexity" evidence="1">
    <location>
        <begin position="161"/>
        <end position="172"/>
    </location>
</feature>
<protein>
    <submittedName>
        <fullName evidence="2">Uncharacterized protein</fullName>
    </submittedName>
</protein>
<feature type="region of interest" description="Disordered" evidence="1">
    <location>
        <begin position="96"/>
        <end position="172"/>
    </location>
</feature>